<protein>
    <recommendedName>
        <fullName evidence="4">Ubiquitin-like protease family profile domain-containing protein</fullName>
    </recommendedName>
</protein>
<keyword evidence="1" id="KW-0645">Protease</keyword>
<feature type="domain" description="Ubiquitin-like protease family profile" evidence="4">
    <location>
        <begin position="165"/>
        <end position="225"/>
    </location>
</feature>
<organism evidence="5 6">
    <name type="scientific">Brassica napus</name>
    <name type="common">Rape</name>
    <dbReference type="NCBI Taxonomy" id="3708"/>
    <lineage>
        <taxon>Eukaryota</taxon>
        <taxon>Viridiplantae</taxon>
        <taxon>Streptophyta</taxon>
        <taxon>Embryophyta</taxon>
        <taxon>Tracheophyta</taxon>
        <taxon>Spermatophyta</taxon>
        <taxon>Magnoliopsida</taxon>
        <taxon>eudicotyledons</taxon>
        <taxon>Gunneridae</taxon>
        <taxon>Pentapetalae</taxon>
        <taxon>rosids</taxon>
        <taxon>malvids</taxon>
        <taxon>Brassicales</taxon>
        <taxon>Brassicaceae</taxon>
        <taxon>Brassiceae</taxon>
        <taxon>Brassica</taxon>
    </lineage>
</organism>
<dbReference type="EMBL" id="JAGKQM010000009">
    <property type="protein sequence ID" value="KAH0909470.1"/>
    <property type="molecule type" value="Genomic_DNA"/>
</dbReference>
<sequence>MDTDDGVADKRRRSSRKTMATRKDEGGSEVRRRSSRQTMKSPSPTPEASKRLIAGPKAASVDKDGCNEVGLLEAVMRDAGLVTETVLPKAGGELIPAIEGDDAGSLLAEHVRGDYIPSGYVEEVGDEVVHEHGNVGLLKETRKPADVDEVMKVCPVDAVGDRTEAAFRVIRVGGLYENLRSGDCGPKAVKFLEMYSTGDRNPKMVGLTDDLVDIFRKHYAMYIYKGVVVPLYLH</sequence>
<evidence type="ECO:0000313" key="5">
    <source>
        <dbReference type="EMBL" id="KAH0909470.1"/>
    </source>
</evidence>
<accession>A0ABQ8BXE6</accession>
<name>A0ABQ8BXE6_BRANA</name>
<dbReference type="Proteomes" id="UP000824890">
    <property type="component" value="Unassembled WGS sequence"/>
</dbReference>
<keyword evidence="2" id="KW-0378">Hydrolase</keyword>
<keyword evidence="6" id="KW-1185">Reference proteome</keyword>
<proteinExistence type="predicted"/>
<evidence type="ECO:0000256" key="2">
    <source>
        <dbReference type="ARBA" id="ARBA00022801"/>
    </source>
</evidence>
<evidence type="ECO:0000313" key="6">
    <source>
        <dbReference type="Proteomes" id="UP000824890"/>
    </source>
</evidence>
<comment type="caution">
    <text evidence="5">The sequence shown here is derived from an EMBL/GenBank/DDBJ whole genome shotgun (WGS) entry which is preliminary data.</text>
</comment>
<dbReference type="InterPro" id="IPR003653">
    <property type="entry name" value="Peptidase_C48_C"/>
</dbReference>
<feature type="compositionally biased region" description="Basic and acidic residues" evidence="3">
    <location>
        <begin position="21"/>
        <end position="32"/>
    </location>
</feature>
<dbReference type="Pfam" id="PF02902">
    <property type="entry name" value="Peptidase_C48"/>
    <property type="match status" value="1"/>
</dbReference>
<gene>
    <name evidence="5" type="ORF">HID58_032791</name>
</gene>
<feature type="compositionally biased region" description="Basic residues" evidence="3">
    <location>
        <begin position="10"/>
        <end position="20"/>
    </location>
</feature>
<evidence type="ECO:0000256" key="3">
    <source>
        <dbReference type="SAM" id="MobiDB-lite"/>
    </source>
</evidence>
<evidence type="ECO:0000256" key="1">
    <source>
        <dbReference type="ARBA" id="ARBA00022670"/>
    </source>
</evidence>
<reference evidence="5 6" key="1">
    <citation type="submission" date="2021-05" db="EMBL/GenBank/DDBJ databases">
        <title>Genome Assembly of Synthetic Allotetraploid Brassica napus Reveals Homoeologous Exchanges between Subgenomes.</title>
        <authorList>
            <person name="Davis J.T."/>
        </authorList>
    </citation>
    <scope>NUCLEOTIDE SEQUENCE [LARGE SCALE GENOMIC DNA]</scope>
    <source>
        <strain evidence="6">cv. Da-Ae</strain>
        <tissue evidence="5">Seedling</tissue>
    </source>
</reference>
<feature type="region of interest" description="Disordered" evidence="3">
    <location>
        <begin position="1"/>
        <end position="59"/>
    </location>
</feature>
<evidence type="ECO:0000259" key="4">
    <source>
        <dbReference type="Pfam" id="PF02902"/>
    </source>
</evidence>